<dbReference type="Proteomes" id="UP001303046">
    <property type="component" value="Unassembled WGS sequence"/>
</dbReference>
<evidence type="ECO:0000313" key="3">
    <source>
        <dbReference type="Proteomes" id="UP001303046"/>
    </source>
</evidence>
<gene>
    <name evidence="2" type="primary">Necator_chrIV.g14501</name>
    <name evidence="2" type="ORF">RB195_001207</name>
</gene>
<proteinExistence type="predicted"/>
<protein>
    <submittedName>
        <fullName evidence="2">Uncharacterized protein</fullName>
    </submittedName>
</protein>
<sequence length="158" mass="17586">MTRWLPHNTLRSRRAHPPYAPTQRDTVDQDREDQEAGLIHRLERRREEEDLARAVAHGDSGAPGPVDRVAQGRAAQDLAAHAGGKADLAGYVEVRSPGEEDEGLGEGAVQEQGIDGRIKMCGCSMLRKFFTHKAEKKSRCISGTLERKIKKKDYTLSR</sequence>
<feature type="compositionally biased region" description="Basic and acidic residues" evidence="1">
    <location>
        <begin position="38"/>
        <end position="52"/>
    </location>
</feature>
<reference evidence="2 3" key="1">
    <citation type="submission" date="2023-08" db="EMBL/GenBank/DDBJ databases">
        <title>A Necator americanus chromosomal reference genome.</title>
        <authorList>
            <person name="Ilik V."/>
            <person name="Petrzelkova K.J."/>
            <person name="Pardy F."/>
            <person name="Fuh T."/>
            <person name="Niatou-Singa F.S."/>
            <person name="Gouil Q."/>
            <person name="Baker L."/>
            <person name="Ritchie M.E."/>
            <person name="Jex A.R."/>
            <person name="Gazzola D."/>
            <person name="Li H."/>
            <person name="Toshio Fujiwara R."/>
            <person name="Zhan B."/>
            <person name="Aroian R.V."/>
            <person name="Pafco B."/>
            <person name="Schwarz E.M."/>
        </authorList>
    </citation>
    <scope>NUCLEOTIDE SEQUENCE [LARGE SCALE GENOMIC DNA]</scope>
    <source>
        <strain evidence="2 3">Aroian</strain>
        <tissue evidence="2">Whole animal</tissue>
    </source>
</reference>
<accession>A0ABR1DES4</accession>
<dbReference type="EMBL" id="JAVFWL010000004">
    <property type="protein sequence ID" value="KAK6748440.1"/>
    <property type="molecule type" value="Genomic_DNA"/>
</dbReference>
<evidence type="ECO:0000256" key="1">
    <source>
        <dbReference type="SAM" id="MobiDB-lite"/>
    </source>
</evidence>
<name>A0ABR1DES4_NECAM</name>
<comment type="caution">
    <text evidence="2">The sequence shown here is derived from an EMBL/GenBank/DDBJ whole genome shotgun (WGS) entry which is preliminary data.</text>
</comment>
<evidence type="ECO:0000313" key="2">
    <source>
        <dbReference type="EMBL" id="KAK6748440.1"/>
    </source>
</evidence>
<feature type="region of interest" description="Disordered" evidence="1">
    <location>
        <begin position="1"/>
        <end position="68"/>
    </location>
</feature>
<keyword evidence="3" id="KW-1185">Reference proteome</keyword>
<organism evidence="2 3">
    <name type="scientific">Necator americanus</name>
    <name type="common">Human hookworm</name>
    <dbReference type="NCBI Taxonomy" id="51031"/>
    <lineage>
        <taxon>Eukaryota</taxon>
        <taxon>Metazoa</taxon>
        <taxon>Ecdysozoa</taxon>
        <taxon>Nematoda</taxon>
        <taxon>Chromadorea</taxon>
        <taxon>Rhabditida</taxon>
        <taxon>Rhabditina</taxon>
        <taxon>Rhabditomorpha</taxon>
        <taxon>Strongyloidea</taxon>
        <taxon>Ancylostomatidae</taxon>
        <taxon>Bunostominae</taxon>
        <taxon>Necator</taxon>
    </lineage>
</organism>